<proteinExistence type="predicted"/>
<dbReference type="EMBL" id="CADIJO010000029">
    <property type="protein sequence ID" value="CAB3737544.1"/>
    <property type="molecule type" value="Genomic_DNA"/>
</dbReference>
<feature type="signal peptide" evidence="2">
    <location>
        <begin position="1"/>
        <end position="19"/>
    </location>
</feature>
<keyword evidence="2" id="KW-0732">Signal</keyword>
<evidence type="ECO:0000256" key="2">
    <source>
        <dbReference type="SAM" id="SignalP"/>
    </source>
</evidence>
<sequence length="226" mass="24405">MTIKMALAAAALASLSACGVSTVDDVRVTWPDFKQGAPLVLPSDPAQCPDLAGTYRAAGELRGGKASAAGLSDLQRFLANALALPGLQDTAERQWQPTAAARVTFNRVPEGWRIQADDGRGGGNETLLRQRDGAADPDPVNPADSPLFGASRYTGCTQGRFWVTARRDWHQYESMGVYRYVALLRPQQGGLLVSVQRESHSIGLLPWYSSDSDQAQYWFAPTAARP</sequence>
<accession>A0A6S7AL95</accession>
<dbReference type="Proteomes" id="UP000494111">
    <property type="component" value="Unassembled WGS sequence"/>
</dbReference>
<feature type="region of interest" description="Disordered" evidence="1">
    <location>
        <begin position="113"/>
        <end position="140"/>
    </location>
</feature>
<dbReference type="RefSeq" id="WP_246289225.1">
    <property type="nucleotide sequence ID" value="NZ_CADIJO010000029.1"/>
</dbReference>
<reference evidence="3 4" key="1">
    <citation type="submission" date="2020-04" db="EMBL/GenBank/DDBJ databases">
        <authorList>
            <person name="De Canck E."/>
        </authorList>
    </citation>
    <scope>NUCLEOTIDE SEQUENCE [LARGE SCALE GENOMIC DNA]</scope>
    <source>
        <strain evidence="3 4">LMG 3458</strain>
    </source>
</reference>
<evidence type="ECO:0000313" key="3">
    <source>
        <dbReference type="EMBL" id="CAB3737544.1"/>
    </source>
</evidence>
<dbReference type="AlphaFoldDB" id="A0A6S7AL95"/>
<dbReference type="PROSITE" id="PS51257">
    <property type="entry name" value="PROKAR_LIPOPROTEIN"/>
    <property type="match status" value="1"/>
</dbReference>
<protein>
    <recommendedName>
        <fullName evidence="5">Lipoprotein 13</fullName>
    </recommendedName>
</protein>
<evidence type="ECO:0000313" key="4">
    <source>
        <dbReference type="Proteomes" id="UP000494111"/>
    </source>
</evidence>
<evidence type="ECO:0008006" key="5">
    <source>
        <dbReference type="Google" id="ProtNLM"/>
    </source>
</evidence>
<evidence type="ECO:0000256" key="1">
    <source>
        <dbReference type="SAM" id="MobiDB-lite"/>
    </source>
</evidence>
<organism evidence="3 4">
    <name type="scientific">Achromobacter deleyi</name>
    <dbReference type="NCBI Taxonomy" id="1353891"/>
    <lineage>
        <taxon>Bacteria</taxon>
        <taxon>Pseudomonadati</taxon>
        <taxon>Pseudomonadota</taxon>
        <taxon>Betaproteobacteria</taxon>
        <taxon>Burkholderiales</taxon>
        <taxon>Alcaligenaceae</taxon>
        <taxon>Achromobacter</taxon>
    </lineage>
</organism>
<gene>
    <name evidence="3" type="ORF">LMG3458_05438</name>
</gene>
<name>A0A6S7AL95_9BURK</name>
<feature type="chain" id="PRO_5028922613" description="Lipoprotein 13" evidence="2">
    <location>
        <begin position="20"/>
        <end position="226"/>
    </location>
</feature>